<protein>
    <submittedName>
        <fullName evidence="7">PHA/PHB synthase family protein</fullName>
    </submittedName>
</protein>
<reference evidence="8" key="1">
    <citation type="journal article" date="2019" name="Int. J. Syst. Evol. Microbiol.">
        <title>The Global Catalogue of Microorganisms (GCM) 10K type strain sequencing project: providing services to taxonomists for standard genome sequencing and annotation.</title>
        <authorList>
            <consortium name="The Broad Institute Genomics Platform"/>
            <consortium name="The Broad Institute Genome Sequencing Center for Infectious Disease"/>
            <person name="Wu L."/>
            <person name="Ma J."/>
        </authorList>
    </citation>
    <scope>NUCLEOTIDE SEQUENCE [LARGE SCALE GENOMIC DNA]</scope>
    <source>
        <strain evidence="8">CCUG 60524</strain>
    </source>
</reference>
<dbReference type="InterPro" id="IPR029058">
    <property type="entry name" value="AB_hydrolase_fold"/>
</dbReference>
<dbReference type="SUPFAM" id="SSF53474">
    <property type="entry name" value="alpha/beta-Hydrolases"/>
    <property type="match status" value="1"/>
</dbReference>
<proteinExistence type="predicted"/>
<dbReference type="InterPro" id="IPR010941">
    <property type="entry name" value="PhaC_N"/>
</dbReference>
<keyword evidence="8" id="KW-1185">Reference proteome</keyword>
<comment type="subcellular location">
    <subcellularLocation>
        <location evidence="1">Cytoplasm</location>
    </subcellularLocation>
</comment>
<keyword evidence="5" id="KW-1133">Transmembrane helix</keyword>
<keyword evidence="2" id="KW-0963">Cytoplasm</keyword>
<dbReference type="PANTHER" id="PTHR36837:SF5">
    <property type="entry name" value="POLY-3-HYDROXYBUTYRATE SYNTHASE"/>
    <property type="match status" value="1"/>
</dbReference>
<evidence type="ECO:0000256" key="4">
    <source>
        <dbReference type="ARBA" id="ARBA00023315"/>
    </source>
</evidence>
<dbReference type="NCBIfam" id="TIGR01838">
    <property type="entry name" value="PHA_synth_I"/>
    <property type="match status" value="1"/>
</dbReference>
<evidence type="ECO:0000313" key="8">
    <source>
        <dbReference type="Proteomes" id="UP001597108"/>
    </source>
</evidence>
<evidence type="ECO:0000259" key="6">
    <source>
        <dbReference type="Pfam" id="PF07167"/>
    </source>
</evidence>
<evidence type="ECO:0000256" key="5">
    <source>
        <dbReference type="SAM" id="Phobius"/>
    </source>
</evidence>
<dbReference type="PANTHER" id="PTHR36837">
    <property type="entry name" value="POLY(3-HYDROXYALKANOATE) POLYMERASE SUBUNIT PHAC"/>
    <property type="match status" value="1"/>
</dbReference>
<dbReference type="Proteomes" id="UP001597108">
    <property type="component" value="Unassembled WGS sequence"/>
</dbReference>
<evidence type="ECO:0000313" key="7">
    <source>
        <dbReference type="EMBL" id="MFD0981151.1"/>
    </source>
</evidence>
<gene>
    <name evidence="7" type="ORF">ACFQ2S_16030</name>
</gene>
<feature type="domain" description="Poly-beta-hydroxybutyrate polymerase N-terminal" evidence="6">
    <location>
        <begin position="93"/>
        <end position="264"/>
    </location>
</feature>
<dbReference type="InterPro" id="IPR051321">
    <property type="entry name" value="PHA/PHB_synthase"/>
</dbReference>
<dbReference type="Gene3D" id="3.40.50.1820">
    <property type="entry name" value="alpha/beta hydrolase"/>
    <property type="match status" value="1"/>
</dbReference>
<organism evidence="7 8">
    <name type="scientific">Tropicimonas aquimaris</name>
    <dbReference type="NCBI Taxonomy" id="914152"/>
    <lineage>
        <taxon>Bacteria</taxon>
        <taxon>Pseudomonadati</taxon>
        <taxon>Pseudomonadota</taxon>
        <taxon>Alphaproteobacteria</taxon>
        <taxon>Rhodobacterales</taxon>
        <taxon>Roseobacteraceae</taxon>
        <taxon>Tropicimonas</taxon>
    </lineage>
</organism>
<evidence type="ECO:0000256" key="2">
    <source>
        <dbReference type="ARBA" id="ARBA00022490"/>
    </source>
</evidence>
<dbReference type="Pfam" id="PF07167">
    <property type="entry name" value="PhaC_N"/>
    <property type="match status" value="1"/>
</dbReference>
<keyword evidence="5" id="KW-0472">Membrane</keyword>
<keyword evidence="4" id="KW-0012">Acyltransferase</keyword>
<accession>A0ABW3IT25</accession>
<comment type="caution">
    <text evidence="7">The sequence shown here is derived from an EMBL/GenBank/DDBJ whole genome shotgun (WGS) entry which is preliminary data.</text>
</comment>
<keyword evidence="3" id="KW-0808">Transferase</keyword>
<evidence type="ECO:0000256" key="3">
    <source>
        <dbReference type="ARBA" id="ARBA00022679"/>
    </source>
</evidence>
<feature type="transmembrane region" description="Helical" evidence="5">
    <location>
        <begin position="314"/>
        <end position="333"/>
    </location>
</feature>
<keyword evidence="5" id="KW-0812">Transmembrane</keyword>
<dbReference type="EMBL" id="JBHTJT010000034">
    <property type="protein sequence ID" value="MFD0981151.1"/>
    <property type="molecule type" value="Genomic_DNA"/>
</dbReference>
<sequence length="583" mass="66510">MDSARLSAQTQEWLELMARLQTVTQRSQEQAVAKAVGNEFSVVDSRSVMEAYLRSLNEMLRNPVEAAGYAQRMWMDWAQAWQNAWTPGGEAPKDKRFRDRRWQNDPYTRGMRDAHLALEQATEDFLARLPANSKDTLRTKFYTRQFLSALSPSNYLMLNPAARDRFLETDGESLLQGFRNLVEDLERGEGRLDINTNDPTAFEVGKDLATTPGKVIYQNDLMQLIHYAPMTETQKKRPLLFVPPWINKYYIFDLRPDNSLVRYMLEQGHSVFLISWVNPTEEHANLSFEDYMKLGPLAALDAMGEATGEKRFDILGFCIGGILVTATLAILAARKDKRIATATTLATMVDFTDVGELGVFIDRDRLMVLREHMKEKGYLENYHLQDMFSMIRENDLVWSFHVMNYLMGRKPPAFDLLYWNTDSTRLPAAMLLWYLEKIYIENGLRQPAHLSLDGTPIDLSKIDVPFFVLATKEDHIAPWTSIYPTTRLLSGEVKFVLGASGHIAGVINPPADKPKYGYWLNDDYPADPGEWLKGAEFTAGSWWPVWSDWMKAHDTEPPIKARQPGAGKLKAIEDAPGSYVRAK</sequence>
<dbReference type="InterPro" id="IPR010963">
    <property type="entry name" value="PHA_synth_I"/>
</dbReference>
<name>A0ABW3IT25_9RHOB</name>
<evidence type="ECO:0000256" key="1">
    <source>
        <dbReference type="ARBA" id="ARBA00004496"/>
    </source>
</evidence>
<dbReference type="RefSeq" id="WP_386075972.1">
    <property type="nucleotide sequence ID" value="NZ_JBHTJT010000034.1"/>
</dbReference>